<evidence type="ECO:0000313" key="2">
    <source>
        <dbReference type="EMBL" id="TGZ49935.1"/>
    </source>
</evidence>
<gene>
    <name evidence="2" type="ORF">DBV15_07174</name>
</gene>
<feature type="region of interest" description="Disordered" evidence="1">
    <location>
        <begin position="109"/>
        <end position="180"/>
    </location>
</feature>
<proteinExistence type="predicted"/>
<feature type="compositionally biased region" description="Basic residues" evidence="1">
    <location>
        <begin position="113"/>
        <end position="128"/>
    </location>
</feature>
<dbReference type="AlphaFoldDB" id="A0A4S2KJY7"/>
<reference evidence="2 3" key="1">
    <citation type="journal article" date="2019" name="Philos. Trans. R. Soc. Lond., B, Biol. Sci.">
        <title>Ant behaviour and brain gene expression of defending hosts depend on the ecological success of the intruding social parasite.</title>
        <authorList>
            <person name="Kaur R."/>
            <person name="Stoldt M."/>
            <person name="Jongepier E."/>
            <person name="Feldmeyer B."/>
            <person name="Menzel F."/>
            <person name="Bornberg-Bauer E."/>
            <person name="Foitzik S."/>
        </authorList>
    </citation>
    <scope>NUCLEOTIDE SEQUENCE [LARGE SCALE GENOMIC DNA]</scope>
    <source>
        <tissue evidence="2">Whole body</tissue>
    </source>
</reference>
<sequence>MNLMNYRISAQQRNQLSWSILVYAYTGVQNEANLHHLTASVGKKGLSWAIAETDSVCLIAQPHILQFRSGAQRRRTQTGTESGRESERARGSVRHAPCLVASAASFILPSRTNGKKKRRGHGTRCSRREKRETQMNTEAEAALGVARLGSPRQHHRHLGSRRPPRKRDLPAGDLNRQRGTAPWVILPRGARSLRTNVDTSTPARRERKRIISWLGRSVTRSYTV</sequence>
<dbReference type="Proteomes" id="UP000310200">
    <property type="component" value="Unassembled WGS sequence"/>
</dbReference>
<protein>
    <submittedName>
        <fullName evidence="2">Uncharacterized protein</fullName>
    </submittedName>
</protein>
<comment type="caution">
    <text evidence="2">The sequence shown here is derived from an EMBL/GenBank/DDBJ whole genome shotgun (WGS) entry which is preliminary data.</text>
</comment>
<organism evidence="2 3">
    <name type="scientific">Temnothorax longispinosus</name>
    <dbReference type="NCBI Taxonomy" id="300112"/>
    <lineage>
        <taxon>Eukaryota</taxon>
        <taxon>Metazoa</taxon>
        <taxon>Ecdysozoa</taxon>
        <taxon>Arthropoda</taxon>
        <taxon>Hexapoda</taxon>
        <taxon>Insecta</taxon>
        <taxon>Pterygota</taxon>
        <taxon>Neoptera</taxon>
        <taxon>Endopterygota</taxon>
        <taxon>Hymenoptera</taxon>
        <taxon>Apocrita</taxon>
        <taxon>Aculeata</taxon>
        <taxon>Formicoidea</taxon>
        <taxon>Formicidae</taxon>
        <taxon>Myrmicinae</taxon>
        <taxon>Temnothorax</taxon>
    </lineage>
</organism>
<dbReference type="EMBL" id="QBLH01002070">
    <property type="protein sequence ID" value="TGZ49935.1"/>
    <property type="molecule type" value="Genomic_DNA"/>
</dbReference>
<keyword evidence="3" id="KW-1185">Reference proteome</keyword>
<evidence type="ECO:0000313" key="3">
    <source>
        <dbReference type="Proteomes" id="UP000310200"/>
    </source>
</evidence>
<accession>A0A4S2KJY7</accession>
<feature type="region of interest" description="Disordered" evidence="1">
    <location>
        <begin position="69"/>
        <end position="94"/>
    </location>
</feature>
<evidence type="ECO:0000256" key="1">
    <source>
        <dbReference type="SAM" id="MobiDB-lite"/>
    </source>
</evidence>
<name>A0A4S2KJY7_9HYME</name>
<feature type="compositionally biased region" description="Basic residues" evidence="1">
    <location>
        <begin position="152"/>
        <end position="165"/>
    </location>
</feature>